<evidence type="ECO:0000313" key="1">
    <source>
        <dbReference type="EMBL" id="GAW96533.1"/>
    </source>
</evidence>
<comment type="caution">
    <text evidence="1">The sequence shown here is derived from an EMBL/GenBank/DDBJ whole genome shotgun (WGS) entry which is preliminary data.</text>
</comment>
<sequence length="177" mass="20401">MLQHNYQDLIALFEQVFFQQYNTRLIKGADEPLYAPADENCAYHQIIFAHGYYASAFHEIAHWCHAGEKRRLLEDFGYWYIPDGRDQAQQLKFEQVEIKPQAIEWAFCVAVGKKFDVSVDNLSGTGNTDRIAFKLAVYQQVARYLSSGFPHDAQLYIAALADFYQTPLPLTRAHFAL</sequence>
<dbReference type="InterPro" id="IPR007411">
    <property type="entry name" value="EpmC"/>
</dbReference>
<organism evidence="1 2">
    <name type="scientific">Colwellia marinimaniae</name>
    <dbReference type="NCBI Taxonomy" id="1513592"/>
    <lineage>
        <taxon>Bacteria</taxon>
        <taxon>Pseudomonadati</taxon>
        <taxon>Pseudomonadota</taxon>
        <taxon>Gammaproteobacteria</taxon>
        <taxon>Alteromonadales</taxon>
        <taxon>Colwelliaceae</taxon>
        <taxon>Colwellia</taxon>
    </lineage>
</organism>
<evidence type="ECO:0000313" key="2">
    <source>
        <dbReference type="Proteomes" id="UP000197068"/>
    </source>
</evidence>
<keyword evidence="1" id="KW-0251">Elongation factor</keyword>
<dbReference type="EMBL" id="BDQM01000015">
    <property type="protein sequence ID" value="GAW96533.1"/>
    <property type="molecule type" value="Genomic_DNA"/>
</dbReference>
<protein>
    <submittedName>
        <fullName evidence="1">Elongation factor P hydroxylase</fullName>
    </submittedName>
</protein>
<dbReference type="GO" id="GO:0003746">
    <property type="term" value="F:translation elongation factor activity"/>
    <property type="evidence" value="ECO:0007669"/>
    <property type="project" value="UniProtKB-KW"/>
</dbReference>
<keyword evidence="1" id="KW-0648">Protein biosynthesis</keyword>
<dbReference type="Proteomes" id="UP000197068">
    <property type="component" value="Unassembled WGS sequence"/>
</dbReference>
<dbReference type="Pfam" id="PF04315">
    <property type="entry name" value="EpmC"/>
    <property type="match status" value="1"/>
</dbReference>
<reference evidence="1 2" key="1">
    <citation type="submission" date="2017-06" db="EMBL/GenBank/DDBJ databases">
        <title>Whole Genome Sequences of Colwellia marinimaniae MTCD1.</title>
        <authorList>
            <person name="Kusumoto H."/>
            <person name="Inoue M."/>
            <person name="Tanikawa K."/>
            <person name="Maeji H."/>
            <person name="Cameron J.H."/>
            <person name="Bartlett D.H."/>
        </authorList>
    </citation>
    <scope>NUCLEOTIDE SEQUENCE [LARGE SCALE GENOMIC DNA]</scope>
    <source>
        <strain evidence="1 2">MTCD1</strain>
    </source>
</reference>
<accession>A0ABQ0MVY7</accession>
<proteinExistence type="predicted"/>
<dbReference type="RefSeq" id="WP_057181775.1">
    <property type="nucleotide sequence ID" value="NZ_BDQM01000015.1"/>
</dbReference>
<gene>
    <name evidence="1" type="ORF">MTCD1_02151</name>
</gene>
<keyword evidence="2" id="KW-1185">Reference proteome</keyword>
<name>A0ABQ0MVY7_9GAMM</name>